<dbReference type="AlphaFoldDB" id="A0A562SSZ1"/>
<feature type="domain" description="SprT-like" evidence="1">
    <location>
        <begin position="32"/>
        <end position="102"/>
    </location>
</feature>
<reference evidence="2 3" key="1">
    <citation type="journal article" date="2015" name="Stand. Genomic Sci.">
        <title>Genomic Encyclopedia of Bacterial and Archaeal Type Strains, Phase III: the genomes of soil and plant-associated and newly described type strains.</title>
        <authorList>
            <person name="Whitman W.B."/>
            <person name="Woyke T."/>
            <person name="Klenk H.P."/>
            <person name="Zhou Y."/>
            <person name="Lilburn T.G."/>
            <person name="Beck B.J."/>
            <person name="De Vos P."/>
            <person name="Vandamme P."/>
            <person name="Eisen J.A."/>
            <person name="Garrity G."/>
            <person name="Hugenholtz P."/>
            <person name="Kyrpides N.C."/>
        </authorList>
    </citation>
    <scope>NUCLEOTIDE SEQUENCE [LARGE SCALE GENOMIC DNA]</scope>
    <source>
        <strain evidence="2 3">CGMCC 1.7271</strain>
    </source>
</reference>
<dbReference type="OrthoDB" id="267364at2"/>
<name>A0A562SSZ1_9BACT</name>
<evidence type="ECO:0000259" key="1">
    <source>
        <dbReference type="Pfam" id="PF10263"/>
    </source>
</evidence>
<protein>
    <submittedName>
        <fullName evidence="2">SprT-like family protein</fullName>
    </submittedName>
</protein>
<gene>
    <name evidence="2" type="ORF">IQ13_2035</name>
</gene>
<evidence type="ECO:0000313" key="2">
    <source>
        <dbReference type="EMBL" id="TWI83916.1"/>
    </source>
</evidence>
<dbReference type="RefSeq" id="WP_144886195.1">
    <property type="nucleotide sequence ID" value="NZ_VLLE01000003.1"/>
</dbReference>
<dbReference type="Proteomes" id="UP000316167">
    <property type="component" value="Unassembled WGS sequence"/>
</dbReference>
<comment type="caution">
    <text evidence="2">The sequence shown here is derived from an EMBL/GenBank/DDBJ whole genome shotgun (WGS) entry which is preliminary data.</text>
</comment>
<proteinExistence type="predicted"/>
<dbReference type="InterPro" id="IPR006640">
    <property type="entry name" value="SprT-like_domain"/>
</dbReference>
<dbReference type="EMBL" id="VLLE01000003">
    <property type="protein sequence ID" value="TWI83916.1"/>
    <property type="molecule type" value="Genomic_DNA"/>
</dbReference>
<keyword evidence="3" id="KW-1185">Reference proteome</keyword>
<organism evidence="2 3">
    <name type="scientific">Lacibacter cauensis</name>
    <dbReference type="NCBI Taxonomy" id="510947"/>
    <lineage>
        <taxon>Bacteria</taxon>
        <taxon>Pseudomonadati</taxon>
        <taxon>Bacteroidota</taxon>
        <taxon>Chitinophagia</taxon>
        <taxon>Chitinophagales</taxon>
        <taxon>Chitinophagaceae</taxon>
        <taxon>Lacibacter</taxon>
    </lineage>
</organism>
<sequence>MSKKEVPLHALAAYVPEGSLEPVLEYLHRYKIHLTITKERNSILGDYRHAINQKNHRISVNGNLNKYAFLVTLLHEIAHLLAFEFYGHRIAAHGKEWKHEYGKILAQFLLKKIFPSDIEKALMKSLQNPSATSCGEEHLMRVLRNYDARKDGVVLVEELQHDQLFKTKDGRIFQKKEKLRKRHKAVDVKSGAVYLFSGVYEVEVIGNE</sequence>
<dbReference type="Pfam" id="PF10263">
    <property type="entry name" value="SprT-like"/>
    <property type="match status" value="1"/>
</dbReference>
<accession>A0A562SSZ1</accession>
<evidence type="ECO:0000313" key="3">
    <source>
        <dbReference type="Proteomes" id="UP000316167"/>
    </source>
</evidence>
<dbReference type="GO" id="GO:0006950">
    <property type="term" value="P:response to stress"/>
    <property type="evidence" value="ECO:0007669"/>
    <property type="project" value="UniProtKB-ARBA"/>
</dbReference>